<dbReference type="SUPFAM" id="SSF82714">
    <property type="entry name" value="Multidrug efflux transporter AcrB TolC docking domain, DN and DC subdomains"/>
    <property type="match status" value="2"/>
</dbReference>
<keyword evidence="1" id="KW-0472">Membrane</keyword>
<dbReference type="Gene3D" id="3.30.2090.10">
    <property type="entry name" value="Multidrug efflux transporter AcrB TolC docking domain, DN and DC subdomains"/>
    <property type="match status" value="2"/>
</dbReference>
<dbReference type="Gene3D" id="3.30.70.1440">
    <property type="entry name" value="Multidrug efflux transporter AcrB pore domain"/>
    <property type="match status" value="1"/>
</dbReference>
<dbReference type="Gene3D" id="1.20.1640.10">
    <property type="entry name" value="Multidrug efflux transporter AcrB transmembrane domain"/>
    <property type="match status" value="2"/>
</dbReference>
<feature type="transmembrane region" description="Helical" evidence="1">
    <location>
        <begin position="12"/>
        <end position="36"/>
    </location>
</feature>
<name>A0A3E0M4J6_9CHRO</name>
<feature type="transmembrane region" description="Helical" evidence="1">
    <location>
        <begin position="335"/>
        <end position="354"/>
    </location>
</feature>
<gene>
    <name evidence="2" type="ORF">DWQ51_06465</name>
</gene>
<feature type="transmembrane region" description="Helical" evidence="1">
    <location>
        <begin position="976"/>
        <end position="1009"/>
    </location>
</feature>
<protein>
    <submittedName>
        <fullName evidence="2">AcrB/AcrD/AcrF family protein</fullName>
    </submittedName>
</protein>
<evidence type="ECO:0000313" key="2">
    <source>
        <dbReference type="EMBL" id="REJ54578.1"/>
    </source>
</evidence>
<feature type="transmembrane region" description="Helical" evidence="1">
    <location>
        <begin position="464"/>
        <end position="491"/>
    </location>
</feature>
<dbReference type="Gene3D" id="3.30.70.1430">
    <property type="entry name" value="Multidrug efflux transporter AcrB pore domain"/>
    <property type="match status" value="2"/>
</dbReference>
<feature type="transmembrane region" description="Helical" evidence="1">
    <location>
        <begin position="432"/>
        <end position="452"/>
    </location>
</feature>
<dbReference type="InterPro" id="IPR027463">
    <property type="entry name" value="AcrB_DN_DC_subdom"/>
</dbReference>
<feature type="transmembrane region" description="Helical" evidence="1">
    <location>
        <begin position="873"/>
        <end position="893"/>
    </location>
</feature>
<dbReference type="GO" id="GO:0005886">
    <property type="term" value="C:plasma membrane"/>
    <property type="evidence" value="ECO:0007669"/>
    <property type="project" value="TreeGrafter"/>
</dbReference>
<dbReference type="SUPFAM" id="SSF82693">
    <property type="entry name" value="Multidrug efflux transporter AcrB pore domain, PN1, PN2, PC1 and PC2 subdomains"/>
    <property type="match status" value="3"/>
</dbReference>
<sequence>MAFNISNWSIKNPIPTILISLVMALMGYIAFLGLGIDRSPNIDIPAVIITVNQPGAGPEELETQVTKKVEDAVAALGNIDQITSTINEGSSTTTVNFILGTNSDRATNDVRNAIAQIRQDLPQDTNDPIVQRLEFAGGAVMNYTISSPKRSIAELSDLVDRQIGRALTGVPGVARVDRVGGVDREVRVDLDPGRLIAYGITATAVNDQIRSFNINLPGGRSEIGGSEQTVRTLGSAETIEDLRNYQISLPNGDTVPLSNLGTVSDSNSDPRQMALLDGQPVVGFSILRGTGSTLVTVETAVRQEIENLKKKLPEDIKFQLIFTRADSIRASYESLLSDLLIGCMMTVITVGLFLRNWRATIITGLALPLSIFPTFWVMQSLNYTLNGMTLLALALALGNLVDDAVCMVEDIDQHLAMGKKPLQAAFDASKEIGLAVLASAAAIMAVFLPVAFMGGVPGQFFQPFGVTVAVSTLFSSLIAVTVTPMLSAYILQPKKLKTGDNNPSSRPRFRPYKSLLTWALRHRILTLLAALAFFIGSLQLVPLIPKGLFSSGDTGLSTISLELPPGATLNDTVAVANQVNSLLQKNPAVANVLAIPGDSGRVNTGLIYVNLVPKEQRSLTQRQFEEQTRRDFQKIPGARVTFRAQGGAGSTKDVAIILKSENGDILTQTAQKLEREMRALPGFVEVSSGVSLVKPEIIIQPDPVRAADQGVSVRAIARTASLALIGDNEFNLAKFNLADRQIPIRVKIANDGRSEIETLQNLRVPSSNGTLVPLNSVATISLGSGPAEIQRFNRQRQVNIGANLEGVSLGSAVTQIRALPIMKNLPPEVTEEPFGDARIMRDIFARFLGALSLAIISIYGILVLLYNNFLYPLAILSSLPLSIGGTLIALLITQKELGLYALIGIVLLMGLVTKNAILLVDFALSGIEAGKPQFKAMIDSGVSRLRPIIMTSVSTIAGMLPIALALGADGEIRAPMAIAVIGGFTTSTLLTLVVVPVIFTYIDSFYYWLRGLFVKQKPKSIW</sequence>
<dbReference type="EMBL" id="QQWD01000005">
    <property type="protein sequence ID" value="REJ54578.1"/>
    <property type="molecule type" value="Genomic_DNA"/>
</dbReference>
<dbReference type="Proteomes" id="UP000257002">
    <property type="component" value="Unassembled WGS sequence"/>
</dbReference>
<dbReference type="Pfam" id="PF00873">
    <property type="entry name" value="ACR_tran"/>
    <property type="match status" value="1"/>
</dbReference>
<feature type="transmembrane region" description="Helical" evidence="1">
    <location>
        <begin position="361"/>
        <end position="378"/>
    </location>
</feature>
<proteinExistence type="predicted"/>
<dbReference type="InterPro" id="IPR001036">
    <property type="entry name" value="Acrflvin-R"/>
</dbReference>
<feature type="transmembrane region" description="Helical" evidence="1">
    <location>
        <begin position="390"/>
        <end position="411"/>
    </location>
</feature>
<organism evidence="2 3">
    <name type="scientific">Microcystis wesenbergii TW10</name>
    <dbReference type="NCBI Taxonomy" id="2060474"/>
    <lineage>
        <taxon>Bacteria</taxon>
        <taxon>Bacillati</taxon>
        <taxon>Cyanobacteriota</taxon>
        <taxon>Cyanophyceae</taxon>
        <taxon>Oscillatoriophycideae</taxon>
        <taxon>Chroococcales</taxon>
        <taxon>Microcystaceae</taxon>
        <taxon>Microcystis</taxon>
    </lineage>
</organism>
<keyword evidence="1" id="KW-0812">Transmembrane</keyword>
<comment type="caution">
    <text evidence="2">The sequence shown here is derived from an EMBL/GenBank/DDBJ whole genome shotgun (WGS) entry which is preliminary data.</text>
</comment>
<accession>A0A3E0M4J6</accession>
<dbReference type="SUPFAM" id="SSF82866">
    <property type="entry name" value="Multidrug efflux transporter AcrB transmembrane domain"/>
    <property type="match status" value="2"/>
</dbReference>
<keyword evidence="1" id="KW-1133">Transmembrane helix</keyword>
<feature type="transmembrane region" description="Helical" evidence="1">
    <location>
        <begin position="945"/>
        <end position="964"/>
    </location>
</feature>
<dbReference type="PANTHER" id="PTHR32063">
    <property type="match status" value="1"/>
</dbReference>
<dbReference type="GO" id="GO:0042910">
    <property type="term" value="F:xenobiotic transmembrane transporter activity"/>
    <property type="evidence" value="ECO:0007669"/>
    <property type="project" value="TreeGrafter"/>
</dbReference>
<evidence type="ECO:0000256" key="1">
    <source>
        <dbReference type="SAM" id="Phobius"/>
    </source>
</evidence>
<reference evidence="2 3" key="1">
    <citation type="submission" date="2017-10" db="EMBL/GenBank/DDBJ databases">
        <title>A large-scale comparative metagenomic study reveals the eutrophication-driven functional interactions in six Microcystis-epibionts communities.</title>
        <authorList>
            <person name="Li Q."/>
            <person name="Lin F."/>
        </authorList>
    </citation>
    <scope>NUCLEOTIDE SEQUENCE [LARGE SCALE GENOMIC DNA]</scope>
    <source>
        <strain evidence="2">TW10</strain>
    </source>
</reference>
<dbReference type="Gene3D" id="3.30.70.1320">
    <property type="entry name" value="Multidrug efflux transporter AcrB pore domain like"/>
    <property type="match status" value="1"/>
</dbReference>
<evidence type="ECO:0000313" key="3">
    <source>
        <dbReference type="Proteomes" id="UP000257002"/>
    </source>
</evidence>
<dbReference type="PRINTS" id="PR00702">
    <property type="entry name" value="ACRIFLAVINRP"/>
</dbReference>
<dbReference type="AlphaFoldDB" id="A0A3E0M4J6"/>
<dbReference type="PANTHER" id="PTHR32063:SF77">
    <property type="entry name" value="ACR FAMILY TRANSPORT PROTEIN"/>
    <property type="match status" value="1"/>
</dbReference>
<feature type="transmembrane region" description="Helical" evidence="1">
    <location>
        <begin position="524"/>
        <end position="544"/>
    </location>
</feature>
<feature type="transmembrane region" description="Helical" evidence="1">
    <location>
        <begin position="843"/>
        <end position="866"/>
    </location>
</feature>
<feature type="transmembrane region" description="Helical" evidence="1">
    <location>
        <begin position="899"/>
        <end position="924"/>
    </location>
</feature>